<dbReference type="EMBL" id="CP010070">
    <property type="protein sequence ID" value="AIZ56722.1"/>
    <property type="molecule type" value="Genomic_DNA"/>
</dbReference>
<name>A0A0A7LEI7_9ARCH</name>
<dbReference type="Proteomes" id="UP000030787">
    <property type="component" value="Chromosome"/>
</dbReference>
<organism evidence="1 2">
    <name type="scientific">Candidatus Methanoplasma termitum</name>
    <dbReference type="NCBI Taxonomy" id="1577791"/>
    <lineage>
        <taxon>Archaea</taxon>
        <taxon>Methanobacteriati</taxon>
        <taxon>Thermoplasmatota</taxon>
        <taxon>Thermoplasmata</taxon>
        <taxon>Methanomassiliicoccales</taxon>
        <taxon>Methanomassiliicoccaceae</taxon>
        <taxon>Candidatus Methanoplasma</taxon>
    </lineage>
</organism>
<dbReference type="AlphaFoldDB" id="A0A0A7LEI7"/>
<dbReference type="KEGG" id="mear:Mpt1_c08460"/>
<evidence type="ECO:0000313" key="1">
    <source>
        <dbReference type="EMBL" id="AIZ56722.1"/>
    </source>
</evidence>
<reference evidence="1 2" key="1">
    <citation type="journal article" date="2014" name="Appl. Environ. Microbiol.">
        <title>Comparative Genome Analysis of 'Candidatus Methanoplasma termitum' Indicates a New Mode of Energy Metabolism in the Seventh Order of Methanogens.</title>
        <authorList>
            <person name="Lang K."/>
            <person name="Schuldes J."/>
            <person name="Klingl A."/>
            <person name="Poehlein A."/>
            <person name="Daniel R."/>
            <person name="Brune A."/>
        </authorList>
    </citation>
    <scope>NUCLEOTIDE SEQUENCE [LARGE SCALE GENOMIC DNA]</scope>
    <source>
        <strain evidence="2">Mpt1</strain>
    </source>
</reference>
<evidence type="ECO:0000313" key="2">
    <source>
        <dbReference type="Proteomes" id="UP000030787"/>
    </source>
</evidence>
<keyword evidence="2" id="KW-1185">Reference proteome</keyword>
<protein>
    <submittedName>
        <fullName evidence="1">Uncharacterized protein</fullName>
    </submittedName>
</protein>
<accession>A0A0A7LEI7</accession>
<dbReference type="HOGENOM" id="CLU_3130664_0_0_2"/>
<dbReference type="STRING" id="1577791.Mpt1_c08460"/>
<proteinExistence type="predicted"/>
<gene>
    <name evidence="1" type="ORF">Mpt1_c08460</name>
</gene>
<sequence>MMKIILSGKGFDSRSEVAPIQSYQMANVIIIAHPDYIVDGLKIRLCCEV</sequence>